<dbReference type="PRINTS" id="PR00040">
    <property type="entry name" value="HTHMERR"/>
</dbReference>
<dbReference type="GO" id="GO:0003700">
    <property type="term" value="F:DNA-binding transcription factor activity"/>
    <property type="evidence" value="ECO:0007669"/>
    <property type="project" value="InterPro"/>
</dbReference>
<accession>A0A2R5EUM1</accession>
<feature type="domain" description="HTH merR-type" evidence="2">
    <location>
        <begin position="4"/>
        <end position="73"/>
    </location>
</feature>
<dbReference type="EMBL" id="BDQX01000317">
    <property type="protein sequence ID" value="GBG10386.1"/>
    <property type="molecule type" value="Genomic_DNA"/>
</dbReference>
<dbReference type="PROSITE" id="PS50937">
    <property type="entry name" value="HTH_MERR_2"/>
    <property type="match status" value="1"/>
</dbReference>
<keyword evidence="1" id="KW-0238">DNA-binding</keyword>
<dbReference type="PANTHER" id="PTHR30204:SF90">
    <property type="entry name" value="HTH-TYPE TRANSCRIPTIONAL ACTIVATOR MTA"/>
    <property type="match status" value="1"/>
</dbReference>
<dbReference type="InterPro" id="IPR000551">
    <property type="entry name" value="MerR-type_HTH_dom"/>
</dbReference>
<dbReference type="CDD" id="cd04788">
    <property type="entry name" value="HTH_NolA-AlbR"/>
    <property type="match status" value="1"/>
</dbReference>
<sequence length="167" mass="18869">MKKQWKVGDLAKLTGLTVRTLRFYDGIGLFSPSSQTDSGHRLYSEEDVTRLYQIVSLKELGLSLEEVKAAMSGSGMQPLDVVKLQMNRVQEDIRRQEKMLGQLRYVAKMLQGKKQVSADEFTGLLQTMKAEYDKPIMDRQNKWEGQLNLLGALLARRGGMPGSKEES</sequence>
<evidence type="ECO:0000313" key="4">
    <source>
        <dbReference type="Proteomes" id="UP000245202"/>
    </source>
</evidence>
<dbReference type="SMART" id="SM00422">
    <property type="entry name" value="HTH_MERR"/>
    <property type="match status" value="1"/>
</dbReference>
<evidence type="ECO:0000259" key="2">
    <source>
        <dbReference type="PROSITE" id="PS50937"/>
    </source>
</evidence>
<dbReference type="PANTHER" id="PTHR30204">
    <property type="entry name" value="REDOX-CYCLING DRUG-SENSING TRANSCRIPTIONAL ACTIVATOR SOXR"/>
    <property type="match status" value="1"/>
</dbReference>
<evidence type="ECO:0000313" key="3">
    <source>
        <dbReference type="EMBL" id="GBG10386.1"/>
    </source>
</evidence>
<dbReference type="RefSeq" id="WP_108994898.1">
    <property type="nucleotide sequence ID" value="NZ_BDQX01000317.1"/>
</dbReference>
<proteinExistence type="predicted"/>
<dbReference type="Gene3D" id="1.10.1660.10">
    <property type="match status" value="1"/>
</dbReference>
<protein>
    <submittedName>
        <fullName evidence="3">MerR family transcriptional regulator</fullName>
    </submittedName>
</protein>
<gene>
    <name evidence="3" type="ORF">PAT3040_05117</name>
</gene>
<comment type="caution">
    <text evidence="3">The sequence shown here is derived from an EMBL/GenBank/DDBJ whole genome shotgun (WGS) entry which is preliminary data.</text>
</comment>
<dbReference type="Proteomes" id="UP000245202">
    <property type="component" value="Unassembled WGS sequence"/>
</dbReference>
<dbReference type="Pfam" id="PF13411">
    <property type="entry name" value="MerR_1"/>
    <property type="match status" value="1"/>
</dbReference>
<reference evidence="3 4" key="1">
    <citation type="submission" date="2017-08" db="EMBL/GenBank/DDBJ databases">
        <title>Substantial Increase in Enzyme Production by Combined Drug-Resistance Mutations in Paenibacillus agaridevorans.</title>
        <authorList>
            <person name="Tanaka Y."/>
            <person name="Funane K."/>
            <person name="Hosaka T."/>
            <person name="Shiwa Y."/>
            <person name="Fujita N."/>
            <person name="Miyazaki T."/>
            <person name="Yoshikawa H."/>
            <person name="Murakami K."/>
            <person name="Kasahara K."/>
            <person name="Inaoka T."/>
            <person name="Hiraga Y."/>
            <person name="Ochi K."/>
        </authorList>
    </citation>
    <scope>NUCLEOTIDE SEQUENCE [LARGE SCALE GENOMIC DNA]</scope>
    <source>
        <strain evidence="3 4">T-3040</strain>
    </source>
</reference>
<dbReference type="GO" id="GO:0003677">
    <property type="term" value="F:DNA binding"/>
    <property type="evidence" value="ECO:0007669"/>
    <property type="project" value="UniProtKB-KW"/>
</dbReference>
<keyword evidence="4" id="KW-1185">Reference proteome</keyword>
<dbReference type="PROSITE" id="PS00552">
    <property type="entry name" value="HTH_MERR_1"/>
    <property type="match status" value="1"/>
</dbReference>
<dbReference type="InterPro" id="IPR047057">
    <property type="entry name" value="MerR_fam"/>
</dbReference>
<dbReference type="SUPFAM" id="SSF46955">
    <property type="entry name" value="Putative DNA-binding domain"/>
    <property type="match status" value="1"/>
</dbReference>
<dbReference type="InterPro" id="IPR009061">
    <property type="entry name" value="DNA-bd_dom_put_sf"/>
</dbReference>
<organism evidence="3 4">
    <name type="scientific">Paenibacillus agaridevorans</name>
    <dbReference type="NCBI Taxonomy" id="171404"/>
    <lineage>
        <taxon>Bacteria</taxon>
        <taxon>Bacillati</taxon>
        <taxon>Bacillota</taxon>
        <taxon>Bacilli</taxon>
        <taxon>Bacillales</taxon>
        <taxon>Paenibacillaceae</taxon>
        <taxon>Paenibacillus</taxon>
    </lineage>
</organism>
<name>A0A2R5EUM1_9BACL</name>
<dbReference type="AlphaFoldDB" id="A0A2R5EUM1"/>
<evidence type="ECO:0000256" key="1">
    <source>
        <dbReference type="ARBA" id="ARBA00023125"/>
    </source>
</evidence>